<organism evidence="1 2">
    <name type="scientific">Hirsutella minnesotensis 3608</name>
    <dbReference type="NCBI Taxonomy" id="1043627"/>
    <lineage>
        <taxon>Eukaryota</taxon>
        <taxon>Fungi</taxon>
        <taxon>Dikarya</taxon>
        <taxon>Ascomycota</taxon>
        <taxon>Pezizomycotina</taxon>
        <taxon>Sordariomycetes</taxon>
        <taxon>Hypocreomycetidae</taxon>
        <taxon>Hypocreales</taxon>
        <taxon>Ophiocordycipitaceae</taxon>
        <taxon>Hirsutella</taxon>
    </lineage>
</organism>
<keyword evidence="2" id="KW-1185">Reference proteome</keyword>
<dbReference type="EMBL" id="KQ030509">
    <property type="protein sequence ID" value="KJZ76903.1"/>
    <property type="molecule type" value="Genomic_DNA"/>
</dbReference>
<sequence>MEIRHLFALNPREGHIHIRSRRLELLEQFLLDLRLQGNLKASHAQRPTGGVHSRNDNAHSLHCKIVKVRFRGALMHGKHLLKDCAALGGFFFFVAFLHVLDVLLEFGGGVVEELDEPGCRKFVVRQCVGQGGKH</sequence>
<gene>
    <name evidence="1" type="ORF">HIM_03780</name>
</gene>
<name>A0A0F7ZVN1_9HYPO</name>
<protein>
    <submittedName>
        <fullName evidence="1">Uncharacterized protein</fullName>
    </submittedName>
</protein>
<evidence type="ECO:0000313" key="1">
    <source>
        <dbReference type="EMBL" id="KJZ76903.1"/>
    </source>
</evidence>
<proteinExistence type="predicted"/>
<accession>A0A0F7ZVN1</accession>
<dbReference type="AlphaFoldDB" id="A0A0F7ZVN1"/>
<evidence type="ECO:0000313" key="2">
    <source>
        <dbReference type="Proteomes" id="UP000054481"/>
    </source>
</evidence>
<dbReference type="Proteomes" id="UP000054481">
    <property type="component" value="Unassembled WGS sequence"/>
</dbReference>
<reference evidence="1 2" key="1">
    <citation type="journal article" date="2014" name="Genome Biol. Evol.">
        <title>Comparative genomics and transcriptomics analyses reveal divergent lifestyle features of nematode endoparasitic fungus Hirsutella minnesotensis.</title>
        <authorList>
            <person name="Lai Y."/>
            <person name="Liu K."/>
            <person name="Zhang X."/>
            <person name="Zhang X."/>
            <person name="Li K."/>
            <person name="Wang N."/>
            <person name="Shu C."/>
            <person name="Wu Y."/>
            <person name="Wang C."/>
            <person name="Bushley K.E."/>
            <person name="Xiang M."/>
            <person name="Liu X."/>
        </authorList>
    </citation>
    <scope>NUCLEOTIDE SEQUENCE [LARGE SCALE GENOMIC DNA]</scope>
    <source>
        <strain evidence="1 2">3608</strain>
    </source>
</reference>